<evidence type="ECO:0000256" key="1">
    <source>
        <dbReference type="ARBA" id="ARBA00008361"/>
    </source>
</evidence>
<sequence length="245" mass="26268">MALADVARAFGSAARQYDSRAHLQQQVADWLLEAVPARVNTALDLGCGTGYCLARLNAQKRFGLDISRAMLLEARQKAPDCPFIQADAQHLPLATGSVDLLVSSLALQWCSDLSLALGEVDRVLAPGGQALLTVPLAGSLNELASAWGKSQGHLLAMPDENNLAAMLPTGARLKVKDFVVHFDDLTALRQSLKGIGAHHVPGRAQGLTGKARYRQFVAAIEAKRTPLGLPLTYRIGLISWQNAFL</sequence>
<dbReference type="Pfam" id="PF08241">
    <property type="entry name" value="Methyltransf_11"/>
    <property type="match status" value="1"/>
</dbReference>
<comment type="similarity">
    <text evidence="1">Belongs to the methyltransferase superfamily.</text>
</comment>
<dbReference type="InterPro" id="IPR013216">
    <property type="entry name" value="Methyltransf_11"/>
</dbReference>
<name>A0A3N1PIE3_9GAMM</name>
<accession>A0A3N1PIE3</accession>
<dbReference type="InterPro" id="IPR051052">
    <property type="entry name" value="Diverse_substrate_MTase"/>
</dbReference>
<dbReference type="InterPro" id="IPR029063">
    <property type="entry name" value="SAM-dependent_MTases_sf"/>
</dbReference>
<protein>
    <submittedName>
        <fullName evidence="5">Malonyl-CoA O-methyltransferase</fullName>
    </submittedName>
</protein>
<dbReference type="AlphaFoldDB" id="A0A3N1PIE3"/>
<feature type="domain" description="Methyltransferase type 11" evidence="4">
    <location>
        <begin position="43"/>
        <end position="131"/>
    </location>
</feature>
<dbReference type="GO" id="GO:0032259">
    <property type="term" value="P:methylation"/>
    <property type="evidence" value="ECO:0007669"/>
    <property type="project" value="UniProtKB-KW"/>
</dbReference>
<dbReference type="SUPFAM" id="SSF53335">
    <property type="entry name" value="S-adenosyl-L-methionine-dependent methyltransferases"/>
    <property type="match status" value="1"/>
</dbReference>
<dbReference type="Proteomes" id="UP000268033">
    <property type="component" value="Unassembled WGS sequence"/>
</dbReference>
<dbReference type="Gene3D" id="3.40.50.150">
    <property type="entry name" value="Vaccinia Virus protein VP39"/>
    <property type="match status" value="1"/>
</dbReference>
<evidence type="ECO:0000256" key="2">
    <source>
        <dbReference type="ARBA" id="ARBA00022603"/>
    </source>
</evidence>
<reference evidence="5 6" key="1">
    <citation type="submission" date="2018-11" db="EMBL/GenBank/DDBJ databases">
        <title>Genomic Encyclopedia of Type Strains, Phase IV (KMG-IV): sequencing the most valuable type-strain genomes for metagenomic binning, comparative biology and taxonomic classification.</title>
        <authorList>
            <person name="Goeker M."/>
        </authorList>
    </citation>
    <scope>NUCLEOTIDE SEQUENCE [LARGE SCALE GENOMIC DNA]</scope>
    <source>
        <strain evidence="5 6">DSM 21945</strain>
    </source>
</reference>
<organism evidence="5 6">
    <name type="scientific">Gallaecimonas pentaromativorans</name>
    <dbReference type="NCBI Taxonomy" id="584787"/>
    <lineage>
        <taxon>Bacteria</taxon>
        <taxon>Pseudomonadati</taxon>
        <taxon>Pseudomonadota</taxon>
        <taxon>Gammaproteobacteria</taxon>
        <taxon>Enterobacterales</taxon>
        <taxon>Gallaecimonadaceae</taxon>
        <taxon>Gallaecimonas</taxon>
    </lineage>
</organism>
<gene>
    <name evidence="5" type="ORF">EDC28_104249</name>
</gene>
<dbReference type="STRING" id="584787.GCA_001247655_02684"/>
<proteinExistence type="inferred from homology"/>
<dbReference type="GO" id="GO:0008757">
    <property type="term" value="F:S-adenosylmethionine-dependent methyltransferase activity"/>
    <property type="evidence" value="ECO:0007669"/>
    <property type="project" value="InterPro"/>
</dbReference>
<dbReference type="RefSeq" id="WP_170164074.1">
    <property type="nucleotide sequence ID" value="NZ_RJUL01000004.1"/>
</dbReference>
<dbReference type="CDD" id="cd02440">
    <property type="entry name" value="AdoMet_MTases"/>
    <property type="match status" value="1"/>
</dbReference>
<dbReference type="PANTHER" id="PTHR44942:SF4">
    <property type="entry name" value="METHYLTRANSFERASE TYPE 11 DOMAIN-CONTAINING PROTEIN"/>
    <property type="match status" value="1"/>
</dbReference>
<evidence type="ECO:0000256" key="3">
    <source>
        <dbReference type="ARBA" id="ARBA00022679"/>
    </source>
</evidence>
<keyword evidence="3 5" id="KW-0808">Transferase</keyword>
<keyword evidence="6" id="KW-1185">Reference proteome</keyword>
<keyword evidence="2 5" id="KW-0489">Methyltransferase</keyword>
<evidence type="ECO:0000313" key="5">
    <source>
        <dbReference type="EMBL" id="ROQ27598.1"/>
    </source>
</evidence>
<comment type="caution">
    <text evidence="5">The sequence shown here is derived from an EMBL/GenBank/DDBJ whole genome shotgun (WGS) entry which is preliminary data.</text>
</comment>
<dbReference type="PANTHER" id="PTHR44942">
    <property type="entry name" value="METHYLTRANSF_11 DOMAIN-CONTAINING PROTEIN"/>
    <property type="match status" value="1"/>
</dbReference>
<dbReference type="EMBL" id="RJUL01000004">
    <property type="protein sequence ID" value="ROQ27598.1"/>
    <property type="molecule type" value="Genomic_DNA"/>
</dbReference>
<evidence type="ECO:0000313" key="6">
    <source>
        <dbReference type="Proteomes" id="UP000268033"/>
    </source>
</evidence>
<evidence type="ECO:0000259" key="4">
    <source>
        <dbReference type="Pfam" id="PF08241"/>
    </source>
</evidence>